<organism evidence="1 2">
    <name type="scientific">Pedobacter rhodius</name>
    <dbReference type="NCBI Taxonomy" id="3004098"/>
    <lineage>
        <taxon>Bacteria</taxon>
        <taxon>Pseudomonadati</taxon>
        <taxon>Bacteroidota</taxon>
        <taxon>Sphingobacteriia</taxon>
        <taxon>Sphingobacteriales</taxon>
        <taxon>Sphingobacteriaceae</taxon>
        <taxon>Pedobacter</taxon>
    </lineage>
</organism>
<dbReference type="InterPro" id="IPR026350">
    <property type="entry name" value="GxxExxY"/>
</dbReference>
<reference evidence="1" key="1">
    <citation type="submission" date="2022-12" db="EMBL/GenBank/DDBJ databases">
        <title>Genome sequence of SJ11.</title>
        <authorList>
            <person name="Woo H."/>
        </authorList>
    </citation>
    <scope>NUCLEOTIDE SEQUENCE</scope>
    <source>
        <strain evidence="1">SJ11</strain>
    </source>
</reference>
<proteinExistence type="predicted"/>
<gene>
    <name evidence="1" type="ORF">O0931_00930</name>
</gene>
<dbReference type="Pfam" id="PF13366">
    <property type="entry name" value="PDDEXK_3"/>
    <property type="match status" value="1"/>
</dbReference>
<dbReference type="NCBIfam" id="TIGR04256">
    <property type="entry name" value="GxxExxY"/>
    <property type="match status" value="1"/>
</dbReference>
<protein>
    <submittedName>
        <fullName evidence="1">GxxExxY protein</fullName>
    </submittedName>
</protein>
<evidence type="ECO:0000313" key="1">
    <source>
        <dbReference type="EMBL" id="MCZ4221853.1"/>
    </source>
</evidence>
<dbReference type="Proteomes" id="UP001144341">
    <property type="component" value="Unassembled WGS sequence"/>
</dbReference>
<dbReference type="RefSeq" id="WP_269413686.1">
    <property type="nucleotide sequence ID" value="NZ_JAPWGL010000001.1"/>
</dbReference>
<sequence length="44" mass="5011">MLNDVHLAQTITYLKLSNCKLGLLINFNVAKIKDEIRRVLNGNL</sequence>
<keyword evidence="2" id="KW-1185">Reference proteome</keyword>
<dbReference type="EMBL" id="JAPWGL010000001">
    <property type="protein sequence ID" value="MCZ4221853.1"/>
    <property type="molecule type" value="Genomic_DNA"/>
</dbReference>
<name>A0ABT4KSF4_9SPHI</name>
<evidence type="ECO:0000313" key="2">
    <source>
        <dbReference type="Proteomes" id="UP001144341"/>
    </source>
</evidence>
<accession>A0ABT4KSF4</accession>
<comment type="caution">
    <text evidence="1">The sequence shown here is derived from an EMBL/GenBank/DDBJ whole genome shotgun (WGS) entry which is preliminary data.</text>
</comment>